<keyword evidence="3 6" id="KW-0349">Heme</keyword>
<keyword evidence="9" id="KW-1185">Reference proteome</keyword>
<dbReference type="GO" id="GO:0005506">
    <property type="term" value="F:iron ion binding"/>
    <property type="evidence" value="ECO:0007669"/>
    <property type="project" value="InterPro"/>
</dbReference>
<dbReference type="PRINTS" id="PR00385">
    <property type="entry name" value="P450"/>
</dbReference>
<dbReference type="InterPro" id="IPR036396">
    <property type="entry name" value="Cyt_P450_sf"/>
</dbReference>
<evidence type="ECO:0000256" key="7">
    <source>
        <dbReference type="RuleBase" id="RU000461"/>
    </source>
</evidence>
<dbReference type="EMBL" id="KB456260">
    <property type="protein sequence ID" value="EMF17991.1"/>
    <property type="molecule type" value="Genomic_DNA"/>
</dbReference>
<keyword evidence="5 6" id="KW-0408">Iron</keyword>
<keyword evidence="7 8" id="KW-0503">Monooxygenase</keyword>
<dbReference type="eggNOG" id="KOG0158">
    <property type="taxonomic scope" value="Eukaryota"/>
</dbReference>
<dbReference type="GO" id="GO:0020037">
    <property type="term" value="F:heme binding"/>
    <property type="evidence" value="ECO:0007669"/>
    <property type="project" value="InterPro"/>
</dbReference>
<dbReference type="RefSeq" id="XP_016766112.1">
    <property type="nucleotide sequence ID" value="XM_016909481.1"/>
</dbReference>
<dbReference type="GO" id="GO:0004497">
    <property type="term" value="F:monooxygenase activity"/>
    <property type="evidence" value="ECO:0007669"/>
    <property type="project" value="UniProtKB-KW"/>
</dbReference>
<dbReference type="OrthoDB" id="1470350at2759"/>
<proteinExistence type="inferred from homology"/>
<dbReference type="HOGENOM" id="CLU_001570_14_11_1"/>
<dbReference type="InterPro" id="IPR050121">
    <property type="entry name" value="Cytochrome_P450_monoxygenase"/>
</dbReference>
<dbReference type="InterPro" id="IPR001128">
    <property type="entry name" value="Cyt_P450"/>
</dbReference>
<feature type="binding site" description="axial binding residue" evidence="6">
    <location>
        <position position="448"/>
    </location>
    <ligand>
        <name>heme</name>
        <dbReference type="ChEBI" id="CHEBI:30413"/>
    </ligand>
    <ligandPart>
        <name>Fe</name>
        <dbReference type="ChEBI" id="CHEBI:18248"/>
    </ligandPart>
</feature>
<comment type="cofactor">
    <cofactor evidence="1 6">
        <name>heme</name>
        <dbReference type="ChEBI" id="CHEBI:30413"/>
    </cofactor>
</comment>
<evidence type="ECO:0000256" key="1">
    <source>
        <dbReference type="ARBA" id="ARBA00001971"/>
    </source>
</evidence>
<gene>
    <name evidence="8" type="ORF">SEPMUDRAFT_58973</name>
</gene>
<dbReference type="PANTHER" id="PTHR24305">
    <property type="entry name" value="CYTOCHROME P450"/>
    <property type="match status" value="1"/>
</dbReference>
<dbReference type="GO" id="GO:0016705">
    <property type="term" value="F:oxidoreductase activity, acting on paired donors, with incorporation or reduction of molecular oxygen"/>
    <property type="evidence" value="ECO:0007669"/>
    <property type="project" value="InterPro"/>
</dbReference>
<name>N1QL51_SPHMS</name>
<organism evidence="8 9">
    <name type="scientific">Sphaerulina musiva (strain SO2202)</name>
    <name type="common">Poplar stem canker fungus</name>
    <name type="synonym">Septoria musiva</name>
    <dbReference type="NCBI Taxonomy" id="692275"/>
    <lineage>
        <taxon>Eukaryota</taxon>
        <taxon>Fungi</taxon>
        <taxon>Dikarya</taxon>
        <taxon>Ascomycota</taxon>
        <taxon>Pezizomycotina</taxon>
        <taxon>Dothideomycetes</taxon>
        <taxon>Dothideomycetidae</taxon>
        <taxon>Mycosphaerellales</taxon>
        <taxon>Mycosphaerellaceae</taxon>
        <taxon>Sphaerulina</taxon>
    </lineage>
</organism>
<evidence type="ECO:0000256" key="3">
    <source>
        <dbReference type="ARBA" id="ARBA00022617"/>
    </source>
</evidence>
<evidence type="ECO:0000256" key="4">
    <source>
        <dbReference type="ARBA" id="ARBA00022723"/>
    </source>
</evidence>
<evidence type="ECO:0000256" key="5">
    <source>
        <dbReference type="ARBA" id="ARBA00023004"/>
    </source>
</evidence>
<sequence>MIFSSIPTTWPTAVLTLLATSLLLRILYRLLFHPLKSFPGPWTHKVTDLPSAWKLSNGEQHSHYHRLAQKYGSVVRVAPNELLFTGPDAWEDIYGYRKGKVMEKSPIFIGVASPMNGYVGVGLARGKEHTRQRKALAPALSKNALYGQEEIIQRHISALLAALRRKIEGGEVANMSDYYSFITFDVIGELSYGEPFGCLAQGSATEWAKSIIHVTVFATYDQAIRRVAGVDTWLRSLLVKAFMPAEVAKWRTLHVVKSKEKTLERLANKSSPNKDVIHHLLSNEDSAKSLSPTEIILNMILFASAGSETTSITLSAWTYLILTHPPVYRRLIAEIRSVCSSPESITVDTVMSSLPYLGATLHEALRLFPPGAVAMQRVVPAGGAVIDGHYVPAGTTVAISPWVAGRSSKNFFAPDRFCPERWLKGENEVFENDRLSASKPFGHGPKKCIGEDLSFLEARLILSHLLWAFEMELCGEEEYRRDNEKWCLDSTPETIRLYQVLLKPNLWVRFREREAL</sequence>
<evidence type="ECO:0000256" key="6">
    <source>
        <dbReference type="PIRSR" id="PIRSR602401-1"/>
    </source>
</evidence>
<evidence type="ECO:0000256" key="2">
    <source>
        <dbReference type="ARBA" id="ARBA00010617"/>
    </source>
</evidence>
<dbReference type="Proteomes" id="UP000016931">
    <property type="component" value="Unassembled WGS sequence"/>
</dbReference>
<dbReference type="InterPro" id="IPR017972">
    <property type="entry name" value="Cyt_P450_CS"/>
</dbReference>
<evidence type="ECO:0000313" key="9">
    <source>
        <dbReference type="Proteomes" id="UP000016931"/>
    </source>
</evidence>
<accession>N1QL51</accession>
<dbReference type="STRING" id="692275.N1QL51"/>
<dbReference type="PRINTS" id="PR00463">
    <property type="entry name" value="EP450I"/>
</dbReference>
<dbReference type="OMA" id="PPWVSTH"/>
<keyword evidence="4 6" id="KW-0479">Metal-binding</keyword>
<evidence type="ECO:0000313" key="8">
    <source>
        <dbReference type="EMBL" id="EMF17991.1"/>
    </source>
</evidence>
<dbReference type="GeneID" id="27906618"/>
<dbReference type="AlphaFoldDB" id="N1QL51"/>
<dbReference type="SUPFAM" id="SSF48264">
    <property type="entry name" value="Cytochrome P450"/>
    <property type="match status" value="1"/>
</dbReference>
<dbReference type="CDD" id="cd11058">
    <property type="entry name" value="CYP60B-like"/>
    <property type="match status" value="1"/>
</dbReference>
<dbReference type="PROSITE" id="PS00086">
    <property type="entry name" value="CYTOCHROME_P450"/>
    <property type="match status" value="1"/>
</dbReference>
<keyword evidence="7" id="KW-0560">Oxidoreductase</keyword>
<comment type="similarity">
    <text evidence="2 7">Belongs to the cytochrome P450 family.</text>
</comment>
<protein>
    <submittedName>
        <fullName evidence="8">Cytochrome P450 monooxygenase</fullName>
    </submittedName>
</protein>
<reference evidence="8 9" key="1">
    <citation type="journal article" date="2012" name="PLoS Pathog.">
        <title>Diverse lifestyles and strategies of plant pathogenesis encoded in the genomes of eighteen Dothideomycetes fungi.</title>
        <authorList>
            <person name="Ohm R.A."/>
            <person name="Feau N."/>
            <person name="Henrissat B."/>
            <person name="Schoch C.L."/>
            <person name="Horwitz B.A."/>
            <person name="Barry K.W."/>
            <person name="Condon B.J."/>
            <person name="Copeland A.C."/>
            <person name="Dhillon B."/>
            <person name="Glaser F."/>
            <person name="Hesse C.N."/>
            <person name="Kosti I."/>
            <person name="LaButti K."/>
            <person name="Lindquist E.A."/>
            <person name="Lucas S."/>
            <person name="Salamov A.A."/>
            <person name="Bradshaw R.E."/>
            <person name="Ciuffetti L."/>
            <person name="Hamelin R.C."/>
            <person name="Kema G.H.J."/>
            <person name="Lawrence C."/>
            <person name="Scott J.A."/>
            <person name="Spatafora J.W."/>
            <person name="Turgeon B.G."/>
            <person name="de Wit P.J.G.M."/>
            <person name="Zhong S."/>
            <person name="Goodwin S.B."/>
            <person name="Grigoriev I.V."/>
        </authorList>
    </citation>
    <scope>NUCLEOTIDE SEQUENCE [LARGE SCALE GENOMIC DNA]</scope>
    <source>
        <strain evidence="8 9">SO2202</strain>
    </source>
</reference>
<dbReference type="PANTHER" id="PTHR24305:SF210">
    <property type="entry name" value="CYTOCHROME P450 MONOOXYGENASE ASQL-RELATED"/>
    <property type="match status" value="1"/>
</dbReference>
<dbReference type="Pfam" id="PF00067">
    <property type="entry name" value="p450"/>
    <property type="match status" value="1"/>
</dbReference>
<dbReference type="InterPro" id="IPR002401">
    <property type="entry name" value="Cyt_P450_E_grp-I"/>
</dbReference>
<dbReference type="Gene3D" id="1.10.630.10">
    <property type="entry name" value="Cytochrome P450"/>
    <property type="match status" value="1"/>
</dbReference>